<dbReference type="Gene3D" id="1.10.340.70">
    <property type="match status" value="1"/>
</dbReference>
<dbReference type="Pfam" id="PF17921">
    <property type="entry name" value="Integrase_H2C2"/>
    <property type="match status" value="1"/>
</dbReference>
<dbReference type="Proteomes" id="UP000694700">
    <property type="component" value="Unplaced"/>
</dbReference>
<evidence type="ECO:0000313" key="4">
    <source>
        <dbReference type="Ensembl" id="ENSCCRP00015034145.1"/>
    </source>
</evidence>
<keyword evidence="2" id="KW-1133">Transmembrane helix</keyword>
<evidence type="ECO:0000256" key="2">
    <source>
        <dbReference type="SAM" id="Phobius"/>
    </source>
</evidence>
<organism evidence="4 5">
    <name type="scientific">Cyprinus carpio</name>
    <name type="common">Common carp</name>
    <dbReference type="NCBI Taxonomy" id="7962"/>
    <lineage>
        <taxon>Eukaryota</taxon>
        <taxon>Metazoa</taxon>
        <taxon>Chordata</taxon>
        <taxon>Craniata</taxon>
        <taxon>Vertebrata</taxon>
        <taxon>Euteleostomi</taxon>
        <taxon>Actinopterygii</taxon>
        <taxon>Neopterygii</taxon>
        <taxon>Teleostei</taxon>
        <taxon>Ostariophysi</taxon>
        <taxon>Cypriniformes</taxon>
        <taxon>Cyprinidae</taxon>
        <taxon>Cyprininae</taxon>
        <taxon>Cyprinus</taxon>
    </lineage>
</organism>
<dbReference type="Ensembl" id="ENSCCRT00015035332.1">
    <property type="protein sequence ID" value="ENSCCRP00015034145.1"/>
    <property type="gene ID" value="ENSCCRG00015014224.1"/>
</dbReference>
<dbReference type="AlphaFoldDB" id="A0A8C1UAS5"/>
<sequence length="315" mass="35677">MNNVLAGLVYKCCAVYLDDIVVVSPTFEQHLKDLREGGTDKEHVIHHGLLYFKDPKITCNLHPMKQLKLYVPTVIRPTVLRYYHDHPTAGHLGVTKTLARLKLRFFWPKMVTDVKRYVISCPVCQLTKPSQRKPAGLMVPIKPMRPWEYTGVDFVGPLPRTQSGNEHLIVFIDYFSKWVEVSAVRSATAQVAASKFLSEIFARHGAPTYLISDRGTPFVSNLFEHVVAALGTEHRLTTAYHPQTNATERVNRTLKTAIRGIVFTFDCFYFCVEVILFSSVTELMYAVLTCMLVLSVHYIPLCLINFSTQSCMSGC</sequence>
<dbReference type="InterPro" id="IPR043502">
    <property type="entry name" value="DNA/RNA_pol_sf"/>
</dbReference>
<keyword evidence="2" id="KW-0472">Membrane</keyword>
<evidence type="ECO:0000259" key="3">
    <source>
        <dbReference type="PROSITE" id="PS50994"/>
    </source>
</evidence>
<dbReference type="PANTHER" id="PTHR37984:SF5">
    <property type="entry name" value="PROTEIN NYNRIN-LIKE"/>
    <property type="match status" value="1"/>
</dbReference>
<feature type="transmembrane region" description="Helical" evidence="2">
    <location>
        <begin position="257"/>
        <end position="277"/>
    </location>
</feature>
<dbReference type="InterPro" id="IPR050951">
    <property type="entry name" value="Retrovirus_Pol_polyprotein"/>
</dbReference>
<evidence type="ECO:0000256" key="1">
    <source>
        <dbReference type="ARBA" id="ARBA00039658"/>
    </source>
</evidence>
<dbReference type="InterPro" id="IPR036397">
    <property type="entry name" value="RNaseH_sf"/>
</dbReference>
<feature type="domain" description="Integrase catalytic" evidence="3">
    <location>
        <begin position="142"/>
        <end position="259"/>
    </location>
</feature>
<dbReference type="GO" id="GO:0015074">
    <property type="term" value="P:DNA integration"/>
    <property type="evidence" value="ECO:0007669"/>
    <property type="project" value="InterPro"/>
</dbReference>
<dbReference type="Gene3D" id="3.30.70.270">
    <property type="match status" value="1"/>
</dbReference>
<name>A0A8C1UAS5_CYPCA</name>
<evidence type="ECO:0000313" key="5">
    <source>
        <dbReference type="Proteomes" id="UP000694700"/>
    </source>
</evidence>
<dbReference type="FunFam" id="1.10.340.70:FF:000001">
    <property type="entry name" value="Retrovirus-related Pol polyprotein from transposon gypsy-like Protein"/>
    <property type="match status" value="1"/>
</dbReference>
<dbReference type="InterPro" id="IPR043128">
    <property type="entry name" value="Rev_trsase/Diguanyl_cyclase"/>
</dbReference>
<dbReference type="SUPFAM" id="SSF56672">
    <property type="entry name" value="DNA/RNA polymerases"/>
    <property type="match status" value="1"/>
</dbReference>
<accession>A0A8C1UAS5</accession>
<dbReference type="Gene3D" id="3.30.420.10">
    <property type="entry name" value="Ribonuclease H-like superfamily/Ribonuclease H"/>
    <property type="match status" value="1"/>
</dbReference>
<keyword evidence="2" id="KW-0812">Transmembrane</keyword>
<reference evidence="4" key="1">
    <citation type="submission" date="2025-08" db="UniProtKB">
        <authorList>
            <consortium name="Ensembl"/>
        </authorList>
    </citation>
    <scope>IDENTIFICATION</scope>
</reference>
<dbReference type="InterPro" id="IPR041588">
    <property type="entry name" value="Integrase_H2C2"/>
</dbReference>
<protein>
    <recommendedName>
        <fullName evidence="1">Gypsy retrotransposon integrase-like protein 1</fullName>
    </recommendedName>
</protein>
<feature type="transmembrane region" description="Helical" evidence="2">
    <location>
        <begin position="283"/>
        <end position="304"/>
    </location>
</feature>
<dbReference type="PANTHER" id="PTHR37984">
    <property type="entry name" value="PROTEIN CBG26694"/>
    <property type="match status" value="1"/>
</dbReference>
<dbReference type="Pfam" id="PF00665">
    <property type="entry name" value="rve"/>
    <property type="match status" value="1"/>
</dbReference>
<dbReference type="SUPFAM" id="SSF53098">
    <property type="entry name" value="Ribonuclease H-like"/>
    <property type="match status" value="1"/>
</dbReference>
<proteinExistence type="predicted"/>
<dbReference type="InterPro" id="IPR012337">
    <property type="entry name" value="RNaseH-like_sf"/>
</dbReference>
<dbReference type="GO" id="GO:0003676">
    <property type="term" value="F:nucleic acid binding"/>
    <property type="evidence" value="ECO:0007669"/>
    <property type="project" value="InterPro"/>
</dbReference>
<dbReference type="PROSITE" id="PS50994">
    <property type="entry name" value="INTEGRASE"/>
    <property type="match status" value="1"/>
</dbReference>
<dbReference type="InterPro" id="IPR001584">
    <property type="entry name" value="Integrase_cat-core"/>
</dbReference>